<evidence type="ECO:0000313" key="1">
    <source>
        <dbReference type="EMBL" id="KAK5627407.1"/>
    </source>
</evidence>
<sequence>MSSTMLNATCDLSDFPNWMSLTSVPQNITVGGLIKSNETMIAMQECCAPNPIHSTGNNDCVLWCEVPENITTFEEWKDCVFQHVGSVPGFSVDYREAQSISAAIHPTVKLVAMTGLLALGLYAW</sequence>
<dbReference type="AlphaFoldDB" id="A0AAN7Z2G2"/>
<dbReference type="EMBL" id="JAWHQM010000005">
    <property type="protein sequence ID" value="KAK5627407.1"/>
    <property type="molecule type" value="Genomic_DNA"/>
</dbReference>
<keyword evidence="2" id="KW-1185">Reference proteome</keyword>
<protein>
    <submittedName>
        <fullName evidence="1">Uncharacterized protein</fullName>
    </submittedName>
</protein>
<gene>
    <name evidence="1" type="ORF">RRF57_003122</name>
</gene>
<dbReference type="Proteomes" id="UP001305414">
    <property type="component" value="Unassembled WGS sequence"/>
</dbReference>
<evidence type="ECO:0000313" key="2">
    <source>
        <dbReference type="Proteomes" id="UP001305414"/>
    </source>
</evidence>
<reference evidence="1 2" key="1">
    <citation type="submission" date="2023-10" db="EMBL/GenBank/DDBJ databases">
        <title>Draft genome sequence of Xylaria bambusicola isolate GMP-LS, the root and basal stem rot pathogen of sugarcane in Indonesia.</title>
        <authorList>
            <person name="Selvaraj P."/>
            <person name="Muralishankar V."/>
            <person name="Muruganantham S."/>
            <person name="Sp S."/>
            <person name="Haryani S."/>
            <person name="Lau K.J.X."/>
            <person name="Naqvi N.I."/>
        </authorList>
    </citation>
    <scope>NUCLEOTIDE SEQUENCE [LARGE SCALE GENOMIC DNA]</scope>
    <source>
        <strain evidence="1">GMP-LS</strain>
    </source>
</reference>
<name>A0AAN7Z2G2_9PEZI</name>
<accession>A0AAN7Z2G2</accession>
<comment type="caution">
    <text evidence="1">The sequence shown here is derived from an EMBL/GenBank/DDBJ whole genome shotgun (WGS) entry which is preliminary data.</text>
</comment>
<organism evidence="1 2">
    <name type="scientific">Xylaria bambusicola</name>
    <dbReference type="NCBI Taxonomy" id="326684"/>
    <lineage>
        <taxon>Eukaryota</taxon>
        <taxon>Fungi</taxon>
        <taxon>Dikarya</taxon>
        <taxon>Ascomycota</taxon>
        <taxon>Pezizomycotina</taxon>
        <taxon>Sordariomycetes</taxon>
        <taxon>Xylariomycetidae</taxon>
        <taxon>Xylariales</taxon>
        <taxon>Xylariaceae</taxon>
        <taxon>Xylaria</taxon>
    </lineage>
</organism>
<proteinExistence type="predicted"/>